<evidence type="ECO:0000256" key="1">
    <source>
        <dbReference type="ARBA" id="ARBA00004496"/>
    </source>
</evidence>
<comment type="subcellular location">
    <subcellularLocation>
        <location evidence="1">Cytoplasm</location>
    </subcellularLocation>
</comment>
<dbReference type="GO" id="GO:0005737">
    <property type="term" value="C:cytoplasm"/>
    <property type="evidence" value="ECO:0007669"/>
    <property type="project" value="UniProtKB-SubCell"/>
</dbReference>
<dbReference type="InterPro" id="IPR002178">
    <property type="entry name" value="PTS_EIIA_type-2_dom"/>
</dbReference>
<dbReference type="InterPro" id="IPR051351">
    <property type="entry name" value="Ascorbate-PTS_EIIA_comp"/>
</dbReference>
<dbReference type="PANTHER" id="PTHR36203">
    <property type="entry name" value="ASCORBATE-SPECIFIC PTS SYSTEM EIIA COMPONENT"/>
    <property type="match status" value="1"/>
</dbReference>
<feature type="domain" description="PTS EIIA type-2" evidence="11">
    <location>
        <begin position="535"/>
        <end position="676"/>
    </location>
</feature>
<dbReference type="Pfam" id="PF00359">
    <property type="entry name" value="PTS_EIIA_2"/>
    <property type="match status" value="1"/>
</dbReference>
<proteinExistence type="predicted"/>
<dbReference type="Gene3D" id="1.10.1790.10">
    <property type="entry name" value="PRD domain"/>
    <property type="match status" value="1"/>
</dbReference>
<evidence type="ECO:0000259" key="13">
    <source>
        <dbReference type="PROSITE" id="PS51372"/>
    </source>
</evidence>
<evidence type="ECO:0000256" key="10">
    <source>
        <dbReference type="ARBA" id="ARBA00042072"/>
    </source>
</evidence>
<dbReference type="PROSITE" id="PS51372">
    <property type="entry name" value="PRD_2"/>
    <property type="match status" value="1"/>
</dbReference>
<keyword evidence="5" id="KW-0808">Transferase</keyword>
<dbReference type="SUPFAM" id="SSF63520">
    <property type="entry name" value="PTS-regulatory domain, PRD"/>
    <property type="match status" value="1"/>
</dbReference>
<dbReference type="SUPFAM" id="SSF52794">
    <property type="entry name" value="PTS system IIB component-like"/>
    <property type="match status" value="1"/>
</dbReference>
<dbReference type="Pfam" id="PF00874">
    <property type="entry name" value="PRD"/>
    <property type="match status" value="1"/>
</dbReference>
<dbReference type="CDD" id="cd05568">
    <property type="entry name" value="PTS_IIB_bgl_like"/>
    <property type="match status" value="1"/>
</dbReference>
<protein>
    <recommendedName>
        <fullName evidence="9">Ascorbate-specific PTS system EIIA component</fullName>
    </recommendedName>
    <alternativeName>
        <fullName evidence="10">Ascorbate-specific phosphotransferase enzyme IIA component</fullName>
    </alternativeName>
</protein>
<dbReference type="PROSITE" id="PS51099">
    <property type="entry name" value="PTS_EIIB_TYPE_2"/>
    <property type="match status" value="1"/>
</dbReference>
<dbReference type="GO" id="GO:0006355">
    <property type="term" value="P:regulation of DNA-templated transcription"/>
    <property type="evidence" value="ECO:0007669"/>
    <property type="project" value="InterPro"/>
</dbReference>
<evidence type="ECO:0000313" key="15">
    <source>
        <dbReference type="Proteomes" id="UP000464915"/>
    </source>
</evidence>
<feature type="domain" description="PRD" evidence="13">
    <location>
        <begin position="280"/>
        <end position="387"/>
    </location>
</feature>
<dbReference type="PANTHER" id="PTHR36203:SF1">
    <property type="entry name" value="ASCORBATE-SPECIFIC PTS SYSTEM EIIA COMPONENT"/>
    <property type="match status" value="1"/>
</dbReference>
<keyword evidence="7" id="KW-0418">Kinase</keyword>
<dbReference type="RefSeq" id="WP_065990155.1">
    <property type="nucleotide sequence ID" value="NZ_CP047142.1"/>
</dbReference>
<dbReference type="GO" id="GO:0009401">
    <property type="term" value="P:phosphoenolpyruvate-dependent sugar phosphotransferase system"/>
    <property type="evidence" value="ECO:0007669"/>
    <property type="project" value="UniProtKB-KW"/>
</dbReference>
<evidence type="ECO:0000256" key="8">
    <source>
        <dbReference type="ARBA" id="ARBA00037387"/>
    </source>
</evidence>
<gene>
    <name evidence="14" type="ORF">GSR61_10570</name>
</gene>
<dbReference type="InterPro" id="IPR036634">
    <property type="entry name" value="PRD_sf"/>
</dbReference>
<evidence type="ECO:0000256" key="5">
    <source>
        <dbReference type="ARBA" id="ARBA00022679"/>
    </source>
</evidence>
<keyword evidence="6" id="KW-0598">Phosphotransferase system</keyword>
<keyword evidence="3" id="KW-0963">Cytoplasm</keyword>
<accession>A0AB37DIE3</accession>
<dbReference type="InterPro" id="IPR011608">
    <property type="entry name" value="PRD"/>
</dbReference>
<comment type="function">
    <text evidence="8">The phosphoenolpyruvate-dependent sugar phosphotransferase system (sugar PTS), a major carbohydrate active transport system, catalyzes the phosphorylation of incoming sugar substrates concomitantly with their translocation across the cell membrane. The enzyme II UlaABC PTS system is involved in ascorbate transport.</text>
</comment>
<evidence type="ECO:0000256" key="7">
    <source>
        <dbReference type="ARBA" id="ARBA00022777"/>
    </source>
</evidence>
<dbReference type="GO" id="GO:0008982">
    <property type="term" value="F:protein-N(PI)-phosphohistidine-sugar phosphotransferase activity"/>
    <property type="evidence" value="ECO:0007669"/>
    <property type="project" value="InterPro"/>
</dbReference>
<evidence type="ECO:0000313" key="14">
    <source>
        <dbReference type="EMBL" id="QHQ68940.1"/>
    </source>
</evidence>
<evidence type="ECO:0000256" key="4">
    <source>
        <dbReference type="ARBA" id="ARBA00022553"/>
    </source>
</evidence>
<evidence type="ECO:0000256" key="2">
    <source>
        <dbReference type="ARBA" id="ARBA00022448"/>
    </source>
</evidence>
<dbReference type="Gene3D" id="1.10.10.10">
    <property type="entry name" value="Winged helix-like DNA-binding domain superfamily/Winged helix DNA-binding domain"/>
    <property type="match status" value="1"/>
</dbReference>
<dbReference type="Gene3D" id="3.40.930.10">
    <property type="entry name" value="Mannitol-specific EII, Chain A"/>
    <property type="match status" value="1"/>
</dbReference>
<dbReference type="InterPro" id="IPR036095">
    <property type="entry name" value="PTS_EIIB-like_sf"/>
</dbReference>
<organism evidence="14 15">
    <name type="scientific">Lactobacillus crispatus</name>
    <dbReference type="NCBI Taxonomy" id="47770"/>
    <lineage>
        <taxon>Bacteria</taxon>
        <taxon>Bacillati</taxon>
        <taxon>Bacillota</taxon>
        <taxon>Bacilli</taxon>
        <taxon>Lactobacillales</taxon>
        <taxon>Lactobacillaceae</taxon>
        <taxon>Lactobacillus</taxon>
    </lineage>
</organism>
<dbReference type="GO" id="GO:0016301">
    <property type="term" value="F:kinase activity"/>
    <property type="evidence" value="ECO:0007669"/>
    <property type="project" value="UniProtKB-KW"/>
</dbReference>
<dbReference type="InterPro" id="IPR036388">
    <property type="entry name" value="WH-like_DNA-bd_sf"/>
</dbReference>
<dbReference type="SUPFAM" id="SSF55804">
    <property type="entry name" value="Phoshotransferase/anion transport protein"/>
    <property type="match status" value="1"/>
</dbReference>
<dbReference type="Proteomes" id="UP000464915">
    <property type="component" value="Chromosome"/>
</dbReference>
<keyword evidence="4" id="KW-0597">Phosphoprotein</keyword>
<dbReference type="EMBL" id="CP047142">
    <property type="protein sequence ID" value="QHQ68940.1"/>
    <property type="molecule type" value="Genomic_DNA"/>
</dbReference>
<dbReference type="InterPro" id="IPR016152">
    <property type="entry name" value="PTrfase/Anion_transptr"/>
</dbReference>
<feature type="domain" description="PTS EIIB type-2" evidence="12">
    <location>
        <begin position="395"/>
        <end position="495"/>
    </location>
</feature>
<evidence type="ECO:0000256" key="6">
    <source>
        <dbReference type="ARBA" id="ARBA00022683"/>
    </source>
</evidence>
<dbReference type="AlphaFoldDB" id="A0AB37DIE3"/>
<dbReference type="PROSITE" id="PS51094">
    <property type="entry name" value="PTS_EIIA_TYPE_2"/>
    <property type="match status" value="1"/>
</dbReference>
<dbReference type="Gene3D" id="3.40.50.2300">
    <property type="match status" value="1"/>
</dbReference>
<evidence type="ECO:0000256" key="3">
    <source>
        <dbReference type="ARBA" id="ARBA00022490"/>
    </source>
</evidence>
<sequence>MNNRIQKIISLLLKEPNITITEMMQKLSLTRRQINYAINLIDEKLKNKNLPIIKRHRDGSFSFSPTIKEILPLYNNQGMENTYTDSDRQALILIYLIFNKSYVSLNHFTTFLNYSKTTISYDLKEINQITSNYNLKVVYNRVEGFSLVGSEDNVLRLATDLILGHINLLTDKIVNKLNPSLSIKKQSTILIMDIENRFKATFSDKYFDAIKILIEAILIRNLNSKTDDQKPDPFITQTYEYQYLKNHPLLKNVTDEYIKWIALEILSSNLYDKSNLNYGPDEVQILKFVHQIVEGFKAKTLVRIEDQDQFEQRLLNHLRPACFRVKYNLSGLGSIGNIQQDYHEILMKIVTELVQPLELWLGTKFPLNEVRLLTYYFGYQLVGNFEAHENNAPKYKAVVVCSNGIIMSKILIKELRSLFPEMKFLFTMSAREFEESNEKFDVVFTTIPLQTKLPQYMVTANMNYARKIGLRYQVLNSLGLEKTDAQVKQILNLISKYAKVKDSNQLKTEIKRILVTSKLKIDNYDKKKDLPDLLAYVKPQYIQVIDQEIDWHVALQTALQPLIDDQVVEERYYRELVKQIDSIYNYSFLGRYISVPHSSPSYGIKADGISLLISKQPIILPNNKTVRVIAPIAFFNMDRFLKAINQFASLAIDSNTIQQLIDSSTSKEAYQVIKKYVKKRG</sequence>
<evidence type="ECO:0000259" key="12">
    <source>
        <dbReference type="PROSITE" id="PS51099"/>
    </source>
</evidence>
<evidence type="ECO:0000259" key="11">
    <source>
        <dbReference type="PROSITE" id="PS51094"/>
    </source>
</evidence>
<reference evidence="14 15" key="1">
    <citation type="submission" date="2019-12" db="EMBL/GenBank/DDBJ databases">
        <title>Complete Genome Sequences of Lactobacillus strains, C25 and P38, Isolated from Chicken Cecum.</title>
        <authorList>
            <person name="Hassan H.M."/>
            <person name="Mendoza M."/>
            <person name="Rezvani M."/>
            <person name="Koci M.D."/>
            <person name="Dickey A.N."/>
            <person name="Scholl E.H."/>
        </authorList>
    </citation>
    <scope>NUCLEOTIDE SEQUENCE [LARGE SCALE GENOMIC DNA]</scope>
    <source>
        <strain evidence="14 15">C25</strain>
    </source>
</reference>
<dbReference type="InterPro" id="IPR013011">
    <property type="entry name" value="PTS_EIIB_2"/>
</dbReference>
<evidence type="ECO:0000256" key="9">
    <source>
        <dbReference type="ARBA" id="ARBA00041175"/>
    </source>
</evidence>
<name>A0AB37DIE3_9LACO</name>
<keyword evidence="2" id="KW-0813">Transport</keyword>